<gene>
    <name evidence="3" type="ORF">NW762_014629</name>
</gene>
<keyword evidence="4" id="KW-1185">Reference proteome</keyword>
<feature type="compositionally biased region" description="Low complexity" evidence="1">
    <location>
        <begin position="164"/>
        <end position="175"/>
    </location>
</feature>
<feature type="region of interest" description="Disordered" evidence="1">
    <location>
        <begin position="149"/>
        <end position="176"/>
    </location>
</feature>
<feature type="chain" id="PRO_5040937417" description="Apple domain-containing protein" evidence="2">
    <location>
        <begin position="19"/>
        <end position="397"/>
    </location>
</feature>
<organism evidence="3 4">
    <name type="scientific">Fusarium torreyae</name>
    <dbReference type="NCBI Taxonomy" id="1237075"/>
    <lineage>
        <taxon>Eukaryota</taxon>
        <taxon>Fungi</taxon>
        <taxon>Dikarya</taxon>
        <taxon>Ascomycota</taxon>
        <taxon>Pezizomycotina</taxon>
        <taxon>Sordariomycetes</taxon>
        <taxon>Hypocreomycetidae</taxon>
        <taxon>Hypocreales</taxon>
        <taxon>Nectriaceae</taxon>
        <taxon>Fusarium</taxon>
    </lineage>
</organism>
<reference evidence="3" key="1">
    <citation type="submission" date="2022-09" db="EMBL/GenBank/DDBJ databases">
        <title>Fusarium specimens isolated from Avocado Roots.</title>
        <authorList>
            <person name="Stajich J."/>
            <person name="Roper C."/>
            <person name="Heimlech-Rivalta G."/>
        </authorList>
    </citation>
    <scope>NUCLEOTIDE SEQUENCE</scope>
    <source>
        <strain evidence="3">CF00136</strain>
    </source>
</reference>
<evidence type="ECO:0000256" key="2">
    <source>
        <dbReference type="SAM" id="SignalP"/>
    </source>
</evidence>
<dbReference type="OrthoDB" id="5428787at2759"/>
<dbReference type="AlphaFoldDB" id="A0A9W8RME0"/>
<feature type="compositionally biased region" description="Basic residues" evidence="1">
    <location>
        <begin position="149"/>
        <end position="161"/>
    </location>
</feature>
<proteinExistence type="predicted"/>
<feature type="signal peptide" evidence="2">
    <location>
        <begin position="1"/>
        <end position="18"/>
    </location>
</feature>
<name>A0A9W8RME0_9HYPO</name>
<evidence type="ECO:0000256" key="1">
    <source>
        <dbReference type="SAM" id="MobiDB-lite"/>
    </source>
</evidence>
<evidence type="ECO:0000313" key="3">
    <source>
        <dbReference type="EMBL" id="KAJ4244016.1"/>
    </source>
</evidence>
<protein>
    <recommendedName>
        <fullName evidence="5">Apple domain-containing protein</fullName>
    </recommendedName>
</protein>
<dbReference type="EMBL" id="JAOQAZ010000053">
    <property type="protein sequence ID" value="KAJ4244016.1"/>
    <property type="molecule type" value="Genomic_DNA"/>
</dbReference>
<accession>A0A9W8RME0</accession>
<dbReference type="Proteomes" id="UP001152049">
    <property type="component" value="Unassembled WGS sequence"/>
</dbReference>
<sequence length="397" mass="41357">MARLALVLLFALLGIVVAQTSTFSNEICSTRYARSSVQPVPSTTTTRRATLTAFRFVCQTVTSTVTPATSTTTITDTSTSTTIVTLPESTDTFTITSLFTTTSTQSQSVTSISTVVTTTTEVTTSTSTVATPAGFTPVALEDGYAARRKRGLSKRCRRKKTKSPETPKTPETNNSALNNTIKRVGNRLAFFPIMYPQAVTCRDTIEVVVTSSIIRPSCRTTPTTTITLPTITSTVRASTTTVVTSTASPPDASTTITTSSTVTVMTTTTSTLTSITTSTSTSTSIAPAQTTYAACSANNLVNSANGGHAIEQLFLSGPLVQANVGTAYDCCVSCMQTTNCVGSGFAGGQCNMVVGTTCDATSQDQGGFGTADNTDLFLTISNGPCGQLGNQGDQPDN</sequence>
<keyword evidence="2" id="KW-0732">Signal</keyword>
<evidence type="ECO:0000313" key="4">
    <source>
        <dbReference type="Proteomes" id="UP001152049"/>
    </source>
</evidence>
<evidence type="ECO:0008006" key="5">
    <source>
        <dbReference type="Google" id="ProtNLM"/>
    </source>
</evidence>
<comment type="caution">
    <text evidence="3">The sequence shown here is derived from an EMBL/GenBank/DDBJ whole genome shotgun (WGS) entry which is preliminary data.</text>
</comment>